<dbReference type="EMBL" id="CP000089">
    <property type="protein sequence ID" value="AAZ45944.1"/>
    <property type="molecule type" value="Genomic_DNA"/>
</dbReference>
<dbReference type="PANTHER" id="PTHR30373">
    <property type="entry name" value="UPF0603 PROTEIN YGCG"/>
    <property type="match status" value="1"/>
</dbReference>
<dbReference type="STRING" id="159087.Daro_1188"/>
<evidence type="ECO:0000259" key="1">
    <source>
        <dbReference type="Pfam" id="PF04536"/>
    </source>
</evidence>
<dbReference type="PANTHER" id="PTHR30373:SF8">
    <property type="entry name" value="BLL7265 PROTEIN"/>
    <property type="match status" value="1"/>
</dbReference>
<dbReference type="eggNOG" id="COG3762">
    <property type="taxonomic scope" value="Bacteria"/>
</dbReference>
<dbReference type="InterPro" id="IPR007621">
    <property type="entry name" value="TPM_dom"/>
</dbReference>
<accession>Q47GT7</accession>
<gene>
    <name evidence="2" type="ordered locus">Daro_1188</name>
</gene>
<dbReference type="Gene3D" id="3.10.310.50">
    <property type="match status" value="1"/>
</dbReference>
<proteinExistence type="predicted"/>
<evidence type="ECO:0000313" key="2">
    <source>
        <dbReference type="EMBL" id="AAZ45944.1"/>
    </source>
</evidence>
<reference evidence="2" key="1">
    <citation type="submission" date="2005-08" db="EMBL/GenBank/DDBJ databases">
        <title>Complete sequence of Dechloromonas aromatica RCB.</title>
        <authorList>
            <person name="Salinero K.K."/>
            <person name="Copeland A."/>
            <person name="Lucas S."/>
            <person name="Lapidus A."/>
            <person name="Barry K."/>
            <person name="Detter J.C."/>
            <person name="Glavina T."/>
            <person name="Hammon N."/>
            <person name="Israni S."/>
            <person name="Pitluck S."/>
            <person name="Di Bartolo G."/>
            <person name="Trong S."/>
            <person name="Schmutz J."/>
            <person name="Larimer F."/>
            <person name="Land M."/>
            <person name="Ivanova N."/>
            <person name="Richardson P."/>
        </authorList>
    </citation>
    <scope>NUCLEOTIDE SEQUENCE</scope>
    <source>
        <strain evidence="2">RCB</strain>
    </source>
</reference>
<name>Q47GT7_DECAR</name>
<organism evidence="2">
    <name type="scientific">Dechloromonas aromatica (strain RCB)</name>
    <dbReference type="NCBI Taxonomy" id="159087"/>
    <lineage>
        <taxon>Bacteria</taxon>
        <taxon>Pseudomonadati</taxon>
        <taxon>Pseudomonadota</taxon>
        <taxon>Betaproteobacteria</taxon>
        <taxon>Rhodocyclales</taxon>
        <taxon>Azonexaceae</taxon>
        <taxon>Dechloromonas</taxon>
    </lineage>
</organism>
<dbReference type="HOGENOM" id="CLU_086382_1_0_4"/>
<protein>
    <recommendedName>
        <fullName evidence="1">TPM domain-containing protein</fullName>
    </recommendedName>
</protein>
<dbReference type="OrthoDB" id="5683663at2"/>
<dbReference type="AlphaFoldDB" id="Q47GT7"/>
<sequence length="164" mass="18050">MLTRLLKHLSSPGWWARRAFRADDLAAIGAAVKASETKQRGEIRIAIEGPLPLRALLREESCRDRAASLFQSLGVAATREANGILVYVQLVDRRVEILADHGISALIPPSEWEAICRRMEAAFAAGNYRHGMVDAIERITALLTRHFPASGDNPNELDDAPTLL</sequence>
<dbReference type="KEGG" id="dar:Daro_1188"/>
<dbReference type="Pfam" id="PF04536">
    <property type="entry name" value="TPM_phosphatase"/>
    <property type="match status" value="1"/>
</dbReference>
<feature type="domain" description="TPM" evidence="1">
    <location>
        <begin position="20"/>
        <end position="141"/>
    </location>
</feature>